<evidence type="ECO:0000313" key="4">
    <source>
        <dbReference type="EMBL" id="UQZ82199.1"/>
    </source>
</evidence>
<dbReference type="SUPFAM" id="SSF49785">
    <property type="entry name" value="Galactose-binding domain-like"/>
    <property type="match status" value="1"/>
</dbReference>
<dbReference type="SMART" id="SM00060">
    <property type="entry name" value="FN3"/>
    <property type="match status" value="2"/>
</dbReference>
<dbReference type="Pfam" id="PF21348">
    <property type="entry name" value="RGL11_C"/>
    <property type="match status" value="1"/>
</dbReference>
<feature type="signal peptide" evidence="1">
    <location>
        <begin position="1"/>
        <end position="27"/>
    </location>
</feature>
<dbReference type="GO" id="GO:0102210">
    <property type="term" value="F:rhamnogalacturonan endolyase activity"/>
    <property type="evidence" value="ECO:0007669"/>
    <property type="project" value="UniProtKB-EC"/>
</dbReference>
<dbReference type="EMBL" id="CP027059">
    <property type="protein sequence ID" value="UQZ82199.1"/>
    <property type="molecule type" value="Genomic_DNA"/>
</dbReference>
<organism evidence="4 5">
    <name type="scientific">Paenibacillus konkukensis</name>
    <dbReference type="NCBI Taxonomy" id="2020716"/>
    <lineage>
        <taxon>Bacteria</taxon>
        <taxon>Bacillati</taxon>
        <taxon>Bacillota</taxon>
        <taxon>Bacilli</taxon>
        <taxon>Bacillales</taxon>
        <taxon>Paenibacillaceae</taxon>
        <taxon>Paenibacillus</taxon>
    </lineage>
</organism>
<dbReference type="InterPro" id="IPR003961">
    <property type="entry name" value="FN3_dom"/>
</dbReference>
<keyword evidence="5" id="KW-1185">Reference proteome</keyword>
<keyword evidence="4" id="KW-0456">Lyase</keyword>
<dbReference type="InterPro" id="IPR014756">
    <property type="entry name" value="Ig_E-set"/>
</dbReference>
<feature type="domain" description="Fibronectin type-III" evidence="2">
    <location>
        <begin position="178"/>
        <end position="259"/>
    </location>
</feature>
<dbReference type="InterPro" id="IPR049033">
    <property type="entry name" value="AGA-YXIM_GBD"/>
</dbReference>
<dbReference type="SUPFAM" id="SSF81296">
    <property type="entry name" value="E set domains"/>
    <property type="match status" value="2"/>
</dbReference>
<dbReference type="InterPro" id="IPR008979">
    <property type="entry name" value="Galactose-bd-like_sf"/>
</dbReference>
<dbReference type="InterPro" id="IPR003343">
    <property type="entry name" value="Big_2"/>
</dbReference>
<dbReference type="Gene3D" id="2.60.40.10">
    <property type="entry name" value="Immunoglobulins"/>
    <property type="match status" value="5"/>
</dbReference>
<dbReference type="EC" id="4.2.2.23" evidence="4"/>
<dbReference type="InterPro" id="IPR049366">
    <property type="entry name" value="RGL11_C"/>
</dbReference>
<gene>
    <name evidence="4" type="primary">yesW_1</name>
    <name evidence="4" type="ORF">SK3146_01356</name>
</gene>
<dbReference type="InterPro" id="IPR008964">
    <property type="entry name" value="Invasin/intimin_cell_adhesion"/>
</dbReference>
<feature type="domain" description="Fibronectin type-III" evidence="2">
    <location>
        <begin position="277"/>
        <end position="353"/>
    </location>
</feature>
<dbReference type="SUPFAM" id="SSF49265">
    <property type="entry name" value="Fibronectin type III"/>
    <property type="match status" value="1"/>
</dbReference>
<feature type="chain" id="PRO_5045306725" evidence="1">
    <location>
        <begin position="28"/>
        <end position="1249"/>
    </location>
</feature>
<sequence>MYALQRRLSACLSAVLVLTLAAGIGDAGVSRAEAAASAAAASGSMFDFGSDTSPLAPGYTRVSNTTIYTAARGYGLDRSVNNRDRGTAEPLLRDFTVGTDYGFMVDLPNGEYSVRVVSGDAIASNKTDISIEGVSYGTLSSASGSYAELIRTVHLADGQMNFQFGRDGRANAIEITPQQAPGGLSVSAVTYAPSPSVSLVWDAVYGASAYNVYRLADGEGGDFTRLGTSTETSYTDRTVQLGGAYRYRVTQLLNQNIESSPSDSVSVTVRDPAVQPPAAPTGLAVTDAAKTRLTLRWNEVPGTLQYQVQRARSEQGPFATIATVNAAEYTDNDVFTTMAYYYRVTAVNTGGVSAPSEVLAVPAVTTLKRQTETLDRSPVAVKVDGGVYTGWRLFGTDPKSIAFNLYRNGQKINSQPITDSTNYLDDGGTAADTYEVRAIVNGAEERQGETFGVWNDQYLDVPLQKPDDGVTPAGEAYTYRANDASVGDLDGDGKLELIVKWDPSNSKDNSQSGYTGNVYIDAYKLDGTRLWRIDLGRNIRAGAHYTQFMVYDLDGDGKAEVAFKTADGTIDGAGQVIGDAAADYRNSSGYILSGPEYLTIFNGETGAAMVTTDYDPPRGSVSSWGDSYGNRVDRFLAAIAYLDGERPSLVMARGYYTRTVLVAYNWRDGKLTKLWKFDTNDPGNAAYTGQGNHNLSVADVDHDGKDEITYGAMAIDDDGTILYSTGLGHGDAMHLGDLDPSRPGMEYFGVHEEYPNPAGLEFRDAETGELIWGVPTNYDVGRGMSADIDPRYLGEEMWATGDAGGIYTTKGEKISSSRPSVNFGIWWDGDLLRELLDHDWKDPIGVGNIDKWDYVNQKSVRLLTAVGTNSNNTTKGNPSLQADLFGDWREEAVWRTEDSSALRIYTTTAVTPHRLYTLMDDPEYRLSVAWQNVAYNQPPHPSFYLGDGMSEPPVPSIERVPLKASAVTVSAPSSEVLAGESLQLKATVAPAAASNKAVTWSVQSPDGTQTAIASIDANGLLQALAPGTVLAVATAADGSGAAGSMTVTIGIPGGSADGAPAKGVLSSDNGYDTGLLDGDYNITMNVWWGNNGTVYKLYEDGRLVESKTLGDHSPNAQAVTTAIHGKPNGTYRYTCELINRYGTTPCEPLTVQVNQANPAKAVLSHDNWDGDGNYDIRMDLWWGTNAKSYRLYENGVLIDTQSLVPSTPSAQSAVTKVRGRSAGAYQYVAELVNDAGSTKSDAISVKVSP</sequence>
<evidence type="ECO:0000256" key="1">
    <source>
        <dbReference type="SAM" id="SignalP"/>
    </source>
</evidence>
<dbReference type="InterPro" id="IPR041624">
    <property type="entry name" value="RGI_lyase"/>
</dbReference>
<dbReference type="PANTHER" id="PTHR43118:SF1">
    <property type="entry name" value="RHAMNOGALACTURONAN LYASE (EUROFUNG)"/>
    <property type="match status" value="1"/>
</dbReference>
<dbReference type="InterPro" id="IPR028994">
    <property type="entry name" value="Integrin_alpha_N"/>
</dbReference>
<reference evidence="4" key="2">
    <citation type="journal article" date="2021" name="J Anim Sci Technol">
        <title>Complete genome sequence of Paenibacillus konkukensis sp. nov. SK3146 as a potential probiotic strain.</title>
        <authorList>
            <person name="Jung H.I."/>
            <person name="Park S."/>
            <person name="Niu K.M."/>
            <person name="Lee S.W."/>
            <person name="Kothari D."/>
            <person name="Yi K.J."/>
            <person name="Kim S.K."/>
        </authorList>
    </citation>
    <scope>NUCLEOTIDE SEQUENCE</scope>
    <source>
        <strain evidence="4">SK3146</strain>
    </source>
</reference>
<dbReference type="Gene3D" id="2.60.120.430">
    <property type="entry name" value="Galactose-binding lectin"/>
    <property type="match status" value="1"/>
</dbReference>
<evidence type="ECO:0000259" key="3">
    <source>
        <dbReference type="SMART" id="SM00635"/>
    </source>
</evidence>
<dbReference type="InterPro" id="IPR036116">
    <property type="entry name" value="FN3_sf"/>
</dbReference>
<dbReference type="Pfam" id="PF00041">
    <property type="entry name" value="fn3"/>
    <property type="match status" value="1"/>
</dbReference>
<proteinExistence type="predicted"/>
<dbReference type="PANTHER" id="PTHR43118">
    <property type="entry name" value="RHAMNOGALACTURONAN LYASE (EUROFUNG)"/>
    <property type="match status" value="1"/>
</dbReference>
<dbReference type="Pfam" id="PF18370">
    <property type="entry name" value="RGI_lyase"/>
    <property type="match status" value="1"/>
</dbReference>
<name>A0ABY4RL69_9BACL</name>
<evidence type="ECO:0000313" key="5">
    <source>
        <dbReference type="Proteomes" id="UP001057134"/>
    </source>
</evidence>
<dbReference type="CDD" id="cd10318">
    <property type="entry name" value="RGL11"/>
    <property type="match status" value="1"/>
</dbReference>
<dbReference type="RefSeq" id="WP_283942812.1">
    <property type="nucleotide sequence ID" value="NZ_CP027059.1"/>
</dbReference>
<evidence type="ECO:0000259" key="2">
    <source>
        <dbReference type="SMART" id="SM00060"/>
    </source>
</evidence>
<dbReference type="SMART" id="SM00635">
    <property type="entry name" value="BID_2"/>
    <property type="match status" value="1"/>
</dbReference>
<dbReference type="Gene3D" id="2.60.40.1080">
    <property type="match status" value="1"/>
</dbReference>
<reference evidence="4" key="1">
    <citation type="submission" date="2018-02" db="EMBL/GenBank/DDBJ databases">
        <authorList>
            <person name="Kim S.-K."/>
            <person name="Jung H.-I."/>
            <person name="Lee S.-W."/>
        </authorList>
    </citation>
    <scope>NUCLEOTIDE SEQUENCE</scope>
    <source>
        <strain evidence="4">SK3146</strain>
    </source>
</reference>
<dbReference type="SUPFAM" id="SSF49373">
    <property type="entry name" value="Invasin/intimin cell-adhesion fragments"/>
    <property type="match status" value="1"/>
</dbReference>
<dbReference type="Proteomes" id="UP001057134">
    <property type="component" value="Chromosome"/>
</dbReference>
<dbReference type="InterPro" id="IPR013783">
    <property type="entry name" value="Ig-like_fold"/>
</dbReference>
<protein>
    <submittedName>
        <fullName evidence="4">Rhamnogalacturonan endolyase YesW</fullName>
        <ecNumber evidence="4">4.2.2.23</ecNumber>
    </submittedName>
</protein>
<accession>A0ABY4RL69</accession>
<dbReference type="CDD" id="cd00063">
    <property type="entry name" value="FN3"/>
    <property type="match status" value="1"/>
</dbReference>
<keyword evidence="1" id="KW-0732">Signal</keyword>
<feature type="domain" description="BIG2" evidence="3">
    <location>
        <begin position="963"/>
        <end position="1045"/>
    </location>
</feature>
<dbReference type="Pfam" id="PF02368">
    <property type="entry name" value="Big_2"/>
    <property type="match status" value="1"/>
</dbReference>
<dbReference type="Pfam" id="PF21254">
    <property type="entry name" value="AGA-YXIM_GBD"/>
    <property type="match status" value="1"/>
</dbReference>
<dbReference type="InterPro" id="IPR034641">
    <property type="entry name" value="RGL11"/>
</dbReference>
<dbReference type="SUPFAM" id="SSF69318">
    <property type="entry name" value="Integrin alpha N-terminal domain"/>
    <property type="match status" value="1"/>
</dbReference>